<name>A0A914V2F5_9BILA</name>
<accession>A0A914V2F5</accession>
<evidence type="ECO:0000313" key="1">
    <source>
        <dbReference type="Proteomes" id="UP000887566"/>
    </source>
</evidence>
<dbReference type="WBParaSite" id="PSAMB.scaffold144size73127.g2492.t1">
    <property type="protein sequence ID" value="PSAMB.scaffold144size73127.g2492.t1"/>
    <property type="gene ID" value="PSAMB.scaffold144size73127.g2492"/>
</dbReference>
<sequence>MLAAGSMDRAERPFETRVEIGKFGKSINGRMDEQGERRSAATHAAVDCRWLAGRATMKTAENKIDALGSPQAAHRLERPATGKKSLAQLLRRRNGQRARSQQLAARCAE</sequence>
<dbReference type="Proteomes" id="UP000887566">
    <property type="component" value="Unplaced"/>
</dbReference>
<reference evidence="2" key="1">
    <citation type="submission" date="2022-11" db="UniProtKB">
        <authorList>
            <consortium name="WormBaseParasite"/>
        </authorList>
    </citation>
    <scope>IDENTIFICATION</scope>
</reference>
<dbReference type="AlphaFoldDB" id="A0A914V2F5"/>
<keyword evidence="1" id="KW-1185">Reference proteome</keyword>
<organism evidence="1 2">
    <name type="scientific">Plectus sambesii</name>
    <dbReference type="NCBI Taxonomy" id="2011161"/>
    <lineage>
        <taxon>Eukaryota</taxon>
        <taxon>Metazoa</taxon>
        <taxon>Ecdysozoa</taxon>
        <taxon>Nematoda</taxon>
        <taxon>Chromadorea</taxon>
        <taxon>Plectida</taxon>
        <taxon>Plectina</taxon>
        <taxon>Plectoidea</taxon>
        <taxon>Plectidae</taxon>
        <taxon>Plectus</taxon>
    </lineage>
</organism>
<protein>
    <submittedName>
        <fullName evidence="2">Uncharacterized protein</fullName>
    </submittedName>
</protein>
<proteinExistence type="predicted"/>
<evidence type="ECO:0000313" key="2">
    <source>
        <dbReference type="WBParaSite" id="PSAMB.scaffold144size73127.g2492.t1"/>
    </source>
</evidence>